<feature type="transmembrane region" description="Helical" evidence="1">
    <location>
        <begin position="21"/>
        <end position="37"/>
    </location>
</feature>
<keyword evidence="3" id="KW-1185">Reference proteome</keyword>
<dbReference type="STRING" id="927083.DB32_008007"/>
<organism evidence="2 3">
    <name type="scientific">Sandaracinus amylolyticus</name>
    <dbReference type="NCBI Taxonomy" id="927083"/>
    <lineage>
        <taxon>Bacteria</taxon>
        <taxon>Pseudomonadati</taxon>
        <taxon>Myxococcota</taxon>
        <taxon>Polyangia</taxon>
        <taxon>Polyangiales</taxon>
        <taxon>Sandaracinaceae</taxon>
        <taxon>Sandaracinus</taxon>
    </lineage>
</organism>
<evidence type="ECO:0000313" key="2">
    <source>
        <dbReference type="EMBL" id="AKF10858.1"/>
    </source>
</evidence>
<dbReference type="AlphaFoldDB" id="A0A0F6W9L2"/>
<sequence length="238" mass="26327">MHHDLRAAFDRDIARTWRDHVVQALFAGIVVAITIAIDHWRAWALGSLVVLLVGLAAFLVVLRRRALRRLREVALAPGAIVAVDHARGVLSMWMRSGELVELRAAPVEIAGAHRVRSSEERERLAQFVEASGLVAEIERELAAPTLVGELAREPFRAWAESWRAGAPFEHDAARVAPLLRDFFVKAIAARDHERAVGQRGMVEGREIRDVPFIGEIATLQGRLNALDQKRTTGPSTAV</sequence>
<dbReference type="EMBL" id="CP011125">
    <property type="protein sequence ID" value="AKF10858.1"/>
    <property type="molecule type" value="Genomic_DNA"/>
</dbReference>
<proteinExistence type="predicted"/>
<keyword evidence="1" id="KW-0472">Membrane</keyword>
<accession>A0A0F6W9L2</accession>
<evidence type="ECO:0000313" key="3">
    <source>
        <dbReference type="Proteomes" id="UP000034883"/>
    </source>
</evidence>
<protein>
    <submittedName>
        <fullName evidence="2">Uncharacterized protein</fullName>
    </submittedName>
</protein>
<reference evidence="2 3" key="1">
    <citation type="submission" date="2015-03" db="EMBL/GenBank/DDBJ databases">
        <title>Genome assembly of Sandaracinus amylolyticus DSM 53668.</title>
        <authorList>
            <person name="Sharma G."/>
            <person name="Subramanian S."/>
        </authorList>
    </citation>
    <scope>NUCLEOTIDE SEQUENCE [LARGE SCALE GENOMIC DNA]</scope>
    <source>
        <strain evidence="2 3">DSM 53668</strain>
    </source>
</reference>
<gene>
    <name evidence="2" type="ORF">DB32_008007</name>
</gene>
<name>A0A0F6W9L2_9BACT</name>
<feature type="transmembrane region" description="Helical" evidence="1">
    <location>
        <begin position="43"/>
        <end position="62"/>
    </location>
</feature>
<dbReference type="KEGG" id="samy:DB32_008007"/>
<keyword evidence="1" id="KW-1133">Transmembrane helix</keyword>
<dbReference type="RefSeq" id="WP_053237786.1">
    <property type="nucleotide sequence ID" value="NZ_CP011125.1"/>
</dbReference>
<dbReference type="Proteomes" id="UP000034883">
    <property type="component" value="Chromosome"/>
</dbReference>
<keyword evidence="1" id="KW-0812">Transmembrane</keyword>
<evidence type="ECO:0000256" key="1">
    <source>
        <dbReference type="SAM" id="Phobius"/>
    </source>
</evidence>